<evidence type="ECO:0000313" key="11">
    <source>
        <dbReference type="Proteomes" id="UP001237642"/>
    </source>
</evidence>
<keyword evidence="4" id="KW-0808">Transferase</keyword>
<dbReference type="PROSITE" id="PS50007">
    <property type="entry name" value="PIPLC_X_DOMAIN"/>
    <property type="match status" value="1"/>
</dbReference>
<dbReference type="SUPFAM" id="SSF56112">
    <property type="entry name" value="Protein kinase-like (PK-like)"/>
    <property type="match status" value="1"/>
</dbReference>
<dbReference type="PROSITE" id="PS00107">
    <property type="entry name" value="PROTEIN_KINASE_ATP"/>
    <property type="match status" value="1"/>
</dbReference>
<dbReference type="Gene3D" id="1.10.510.10">
    <property type="entry name" value="Transferase(Phosphotransferase) domain 1"/>
    <property type="match status" value="1"/>
</dbReference>
<sequence>MGEVVVCLESALAVQEQYRASTLAEGSTVNHSPEIMDFSLDEVYNVVYNQESRAVADRGYRDEKFPRTTRKQKYVKPANITVNRNAKTTRDNDGVLNSIQSSAGHQQLKEYPSVIPTNRNQEENLPSLELKNFTFNDLSVATRKFHPKFMLGQGGYGSVFKGWVDENTFAAAKWGSFIRNSRNLVIAVKRLNRGVQGYEKWLQAEINFLGRLCHPNLLKLIGYCLEEEHRLLVYEFIPQGSLEKHIFGKDSYFQPLSWNLRISIALGAAKGLAYLHSPEVNVIHRDFRTSTILIDSKYNAKLSNFGLAKDGPEHGRTHVSTRVMGTSGYLAPEYAATGHLTKKSDVYSFGVVLLEILTGRRLTDEILATRAWAKCYLTSKHGVLYVMDVHIQGQYTVRAALRAASLALKCISVDPKSRPDASQDIACHEIYTSLSPLYLPNSEVLHSLCEDRQGAWRQGVQNIQMPCFFQTGCTKSMITVLSKQ</sequence>
<evidence type="ECO:0000256" key="7">
    <source>
        <dbReference type="ARBA" id="ARBA00022840"/>
    </source>
</evidence>
<dbReference type="PANTHER" id="PTHR45621">
    <property type="entry name" value="OS01G0588500 PROTEIN-RELATED"/>
    <property type="match status" value="1"/>
</dbReference>
<dbReference type="GO" id="GO:0005524">
    <property type="term" value="F:ATP binding"/>
    <property type="evidence" value="ECO:0007669"/>
    <property type="project" value="UniProtKB-UniRule"/>
</dbReference>
<dbReference type="Gene3D" id="3.30.200.20">
    <property type="entry name" value="Phosphorylase Kinase, domain 1"/>
    <property type="match status" value="1"/>
</dbReference>
<dbReference type="FunFam" id="3.30.200.20:FF:000228">
    <property type="entry name" value="Serine/threonine-protein kinase BIK1"/>
    <property type="match status" value="1"/>
</dbReference>
<dbReference type="InterPro" id="IPR050823">
    <property type="entry name" value="Plant_Ser_Thr_Prot_Kinase"/>
</dbReference>
<evidence type="ECO:0000313" key="10">
    <source>
        <dbReference type="EMBL" id="KAK1387742.1"/>
    </source>
</evidence>
<dbReference type="GO" id="GO:0005886">
    <property type="term" value="C:plasma membrane"/>
    <property type="evidence" value="ECO:0007669"/>
    <property type="project" value="UniProtKB-SubCell"/>
</dbReference>
<protein>
    <recommendedName>
        <fullName evidence="2">non-specific serine/threonine protein kinase</fullName>
        <ecNumber evidence="2">2.7.11.1</ecNumber>
    </recommendedName>
</protein>
<keyword evidence="10" id="KW-0675">Receptor</keyword>
<evidence type="ECO:0000256" key="6">
    <source>
        <dbReference type="ARBA" id="ARBA00022777"/>
    </source>
</evidence>
<organism evidence="10 11">
    <name type="scientific">Heracleum sosnowskyi</name>
    <dbReference type="NCBI Taxonomy" id="360622"/>
    <lineage>
        <taxon>Eukaryota</taxon>
        <taxon>Viridiplantae</taxon>
        <taxon>Streptophyta</taxon>
        <taxon>Embryophyta</taxon>
        <taxon>Tracheophyta</taxon>
        <taxon>Spermatophyta</taxon>
        <taxon>Magnoliopsida</taxon>
        <taxon>eudicotyledons</taxon>
        <taxon>Gunneridae</taxon>
        <taxon>Pentapetalae</taxon>
        <taxon>asterids</taxon>
        <taxon>campanulids</taxon>
        <taxon>Apiales</taxon>
        <taxon>Apiaceae</taxon>
        <taxon>Apioideae</taxon>
        <taxon>apioid superclade</taxon>
        <taxon>Tordylieae</taxon>
        <taxon>Tordyliinae</taxon>
        <taxon>Heracleum</taxon>
    </lineage>
</organism>
<keyword evidence="5 8" id="KW-0547">Nucleotide-binding</keyword>
<dbReference type="EC" id="2.7.11.1" evidence="2"/>
<keyword evidence="3" id="KW-1003">Cell membrane</keyword>
<evidence type="ECO:0000256" key="2">
    <source>
        <dbReference type="ARBA" id="ARBA00012513"/>
    </source>
</evidence>
<dbReference type="EMBL" id="JAUIZM010000004">
    <property type="protein sequence ID" value="KAK1387742.1"/>
    <property type="molecule type" value="Genomic_DNA"/>
</dbReference>
<feature type="binding site" evidence="8">
    <location>
        <position position="173"/>
    </location>
    <ligand>
        <name>ATP</name>
        <dbReference type="ChEBI" id="CHEBI:30616"/>
    </ligand>
</feature>
<dbReference type="InterPro" id="IPR017441">
    <property type="entry name" value="Protein_kinase_ATP_BS"/>
</dbReference>
<proteinExistence type="predicted"/>
<keyword evidence="7 8" id="KW-0067">ATP-binding</keyword>
<dbReference type="GO" id="GO:0004674">
    <property type="term" value="F:protein serine/threonine kinase activity"/>
    <property type="evidence" value="ECO:0007669"/>
    <property type="project" value="UniProtKB-EC"/>
</dbReference>
<keyword evidence="11" id="KW-1185">Reference proteome</keyword>
<evidence type="ECO:0000256" key="5">
    <source>
        <dbReference type="ARBA" id="ARBA00022741"/>
    </source>
</evidence>
<dbReference type="Pfam" id="PF07714">
    <property type="entry name" value="PK_Tyr_Ser-Thr"/>
    <property type="match status" value="1"/>
</dbReference>
<dbReference type="PROSITE" id="PS50011">
    <property type="entry name" value="PROTEIN_KINASE_DOM"/>
    <property type="match status" value="1"/>
</dbReference>
<evidence type="ECO:0000259" key="9">
    <source>
        <dbReference type="PROSITE" id="PS50011"/>
    </source>
</evidence>
<dbReference type="Proteomes" id="UP001237642">
    <property type="component" value="Unassembled WGS sequence"/>
</dbReference>
<accession>A0AAD8IL21</accession>
<reference evidence="10" key="2">
    <citation type="submission" date="2023-05" db="EMBL/GenBank/DDBJ databases">
        <authorList>
            <person name="Schelkunov M.I."/>
        </authorList>
    </citation>
    <scope>NUCLEOTIDE SEQUENCE</scope>
    <source>
        <strain evidence="10">Hsosn_3</strain>
        <tissue evidence="10">Leaf</tissue>
    </source>
</reference>
<dbReference type="InterPro" id="IPR001245">
    <property type="entry name" value="Ser-Thr/Tyr_kinase_cat_dom"/>
</dbReference>
<evidence type="ECO:0000256" key="3">
    <source>
        <dbReference type="ARBA" id="ARBA00022475"/>
    </source>
</evidence>
<keyword evidence="3" id="KW-0472">Membrane</keyword>
<dbReference type="InterPro" id="IPR000719">
    <property type="entry name" value="Prot_kinase_dom"/>
</dbReference>
<gene>
    <name evidence="10" type="ORF">POM88_015920</name>
</gene>
<keyword evidence="6 10" id="KW-0418">Kinase</keyword>
<dbReference type="AlphaFoldDB" id="A0AAD8IL21"/>
<evidence type="ECO:0000256" key="8">
    <source>
        <dbReference type="PROSITE-ProRule" id="PRU10141"/>
    </source>
</evidence>
<comment type="subcellular location">
    <subcellularLocation>
        <location evidence="1">Cell membrane</location>
    </subcellularLocation>
</comment>
<comment type="caution">
    <text evidence="10">The sequence shown here is derived from an EMBL/GenBank/DDBJ whole genome shotgun (WGS) entry which is preliminary data.</text>
</comment>
<evidence type="ECO:0000256" key="4">
    <source>
        <dbReference type="ARBA" id="ARBA00022679"/>
    </source>
</evidence>
<evidence type="ECO:0000256" key="1">
    <source>
        <dbReference type="ARBA" id="ARBA00004236"/>
    </source>
</evidence>
<dbReference type="InterPro" id="IPR011009">
    <property type="entry name" value="Kinase-like_dom_sf"/>
</dbReference>
<name>A0AAD8IL21_9APIA</name>
<reference evidence="10" key="1">
    <citation type="submission" date="2023-02" db="EMBL/GenBank/DDBJ databases">
        <title>Genome of toxic invasive species Heracleum sosnowskyi carries increased number of genes despite the absence of recent whole-genome duplications.</title>
        <authorList>
            <person name="Schelkunov M."/>
            <person name="Shtratnikova V."/>
            <person name="Makarenko M."/>
            <person name="Klepikova A."/>
            <person name="Omelchenko D."/>
            <person name="Novikova G."/>
            <person name="Obukhova E."/>
            <person name="Bogdanov V."/>
            <person name="Penin A."/>
            <person name="Logacheva M."/>
        </authorList>
    </citation>
    <scope>NUCLEOTIDE SEQUENCE</scope>
    <source>
        <strain evidence="10">Hsosn_3</strain>
        <tissue evidence="10">Leaf</tissue>
    </source>
</reference>
<feature type="domain" description="Protein kinase" evidence="9">
    <location>
        <begin position="145"/>
        <end position="431"/>
    </location>
</feature>